<dbReference type="PRINTS" id="PR00058">
    <property type="entry name" value="RIBOSOMALL5"/>
</dbReference>
<evidence type="ECO:0000256" key="4">
    <source>
        <dbReference type="ARBA" id="ARBA00022980"/>
    </source>
</evidence>
<feature type="region of interest" description="Disordered" evidence="6">
    <location>
        <begin position="258"/>
        <end position="301"/>
    </location>
</feature>
<dbReference type="GO" id="GO:0008097">
    <property type="term" value="F:5S rRNA binding"/>
    <property type="evidence" value="ECO:0007669"/>
    <property type="project" value="InterPro"/>
</dbReference>
<name>A0A024GN61_9STRA</name>
<evidence type="ECO:0000256" key="2">
    <source>
        <dbReference type="ARBA" id="ARBA00007116"/>
    </source>
</evidence>
<feature type="compositionally biased region" description="Basic and acidic residues" evidence="6">
    <location>
        <begin position="258"/>
        <end position="272"/>
    </location>
</feature>
<dbReference type="Proteomes" id="UP000053237">
    <property type="component" value="Unassembled WGS sequence"/>
</dbReference>
<dbReference type="AlphaFoldDB" id="A0A024GN61"/>
<keyword evidence="4" id="KW-0689">Ribosomal protein</keyword>
<keyword evidence="9" id="KW-1185">Reference proteome</keyword>
<dbReference type="CDD" id="cd00432">
    <property type="entry name" value="Ribosomal_L18_L5e"/>
    <property type="match status" value="1"/>
</dbReference>
<evidence type="ECO:0000259" key="7">
    <source>
        <dbReference type="Pfam" id="PF14204"/>
    </source>
</evidence>
<organism evidence="8 9">
    <name type="scientific">Albugo candida</name>
    <dbReference type="NCBI Taxonomy" id="65357"/>
    <lineage>
        <taxon>Eukaryota</taxon>
        <taxon>Sar</taxon>
        <taxon>Stramenopiles</taxon>
        <taxon>Oomycota</taxon>
        <taxon>Peronosporomycetes</taxon>
        <taxon>Albuginales</taxon>
        <taxon>Albuginaceae</taxon>
        <taxon>Albugo</taxon>
    </lineage>
</organism>
<dbReference type="Pfam" id="PF17144">
    <property type="entry name" value="Ribosomal_L5e"/>
    <property type="match status" value="1"/>
</dbReference>
<feature type="domain" description="Large ribosomal subunit protein uL18 C-terminal eukaryotes" evidence="7">
    <location>
        <begin position="245"/>
        <end position="296"/>
    </location>
</feature>
<dbReference type="GO" id="GO:0022625">
    <property type="term" value="C:cytosolic large ribosomal subunit"/>
    <property type="evidence" value="ECO:0007669"/>
    <property type="project" value="TreeGrafter"/>
</dbReference>
<comment type="similarity">
    <text evidence="2">Belongs to the universal ribosomal protein uL18 family.</text>
</comment>
<dbReference type="STRING" id="65357.A0A024GN61"/>
<dbReference type="GO" id="GO:0003735">
    <property type="term" value="F:structural constituent of ribosome"/>
    <property type="evidence" value="ECO:0007669"/>
    <property type="project" value="InterPro"/>
</dbReference>
<evidence type="ECO:0000256" key="1">
    <source>
        <dbReference type="ARBA" id="ARBA00004496"/>
    </source>
</evidence>
<keyword evidence="5" id="KW-0687">Ribonucleoprotein</keyword>
<evidence type="ECO:0000256" key="3">
    <source>
        <dbReference type="ARBA" id="ARBA00022490"/>
    </source>
</evidence>
<dbReference type="GO" id="GO:0000027">
    <property type="term" value="P:ribosomal large subunit assembly"/>
    <property type="evidence" value="ECO:0007669"/>
    <property type="project" value="TreeGrafter"/>
</dbReference>
<evidence type="ECO:0000313" key="9">
    <source>
        <dbReference type="Proteomes" id="UP000053237"/>
    </source>
</evidence>
<dbReference type="Pfam" id="PF14204">
    <property type="entry name" value="Ribosomal_L18_c"/>
    <property type="match status" value="1"/>
</dbReference>
<gene>
    <name evidence="8" type="ORF">BN9_089770</name>
</gene>
<dbReference type="OrthoDB" id="1618453at2759"/>
<keyword evidence="3" id="KW-0963">Cytoplasm</keyword>
<dbReference type="EMBL" id="CAIX01000195">
    <property type="protein sequence ID" value="CCI47934.1"/>
    <property type="molecule type" value="Genomic_DNA"/>
</dbReference>
<sequence>MTFVKVTKNKAYFKRYQVKYRRRREGKTDYRARKRLITQDKNKYNSPKYRLVVRITNTKVICQIAYAEIDGDKILAEATSTELPRYGLKVGFKNYSAAYATGLLLGRRVLQTLGLDEKYEGNTEVDAEVVKTEVNGRTYYVNEVADDGRPFRCYLDVGLRTTTTGNRVFGALKGAIDAGLDIPHSVKRFPGYDRESDKYDAEVHRDRIFGIHISDHMKELAEDDPEMLKTQYAGYVKAEIDPDDMEDLYTQVHQAIREDPSRAPKTEMQFDKKYKRPAKRSRQQRAARVAQKKAYAKSKEE</sequence>
<proteinExistence type="inferred from homology"/>
<dbReference type="GO" id="GO:0006412">
    <property type="term" value="P:translation"/>
    <property type="evidence" value="ECO:0007669"/>
    <property type="project" value="InterPro"/>
</dbReference>
<dbReference type="PANTHER" id="PTHR23410:SF12">
    <property type="entry name" value="LARGE RIBOSOMAL SUBUNIT PROTEIN UL18"/>
    <property type="match status" value="1"/>
</dbReference>
<dbReference type="HAMAP" id="MF_01337_A">
    <property type="entry name" value="Ribosomal_uL18_A"/>
    <property type="match status" value="1"/>
</dbReference>
<dbReference type="InterPro" id="IPR057268">
    <property type="entry name" value="Ribosomal_L18"/>
</dbReference>
<dbReference type="FunFam" id="3.30.420.100:FF:000002">
    <property type="entry name" value="60S ribosomal protein L5"/>
    <property type="match status" value="1"/>
</dbReference>
<comment type="caution">
    <text evidence="8">The sequence shown here is derived from an EMBL/GenBank/DDBJ whole genome shotgun (WGS) entry which is preliminary data.</text>
</comment>
<reference evidence="8 9" key="1">
    <citation type="submission" date="2012-05" db="EMBL/GenBank/DDBJ databases">
        <title>Recombination and specialization in a pathogen metapopulation.</title>
        <authorList>
            <person name="Gardiner A."/>
            <person name="Kemen E."/>
            <person name="Schultz-Larsen T."/>
            <person name="MacLean D."/>
            <person name="Van Oosterhout C."/>
            <person name="Jones J.D.G."/>
        </authorList>
    </citation>
    <scope>NUCLEOTIDE SEQUENCE [LARGE SCALE GENOMIC DNA]</scope>
    <source>
        <strain evidence="8 9">Ac Nc2</strain>
    </source>
</reference>
<dbReference type="Gene3D" id="3.30.420.100">
    <property type="match status" value="1"/>
</dbReference>
<dbReference type="InterPro" id="IPR025607">
    <property type="entry name" value="Ribosomal_uL18_C_euk"/>
</dbReference>
<dbReference type="SUPFAM" id="SSF53137">
    <property type="entry name" value="Translational machinery components"/>
    <property type="match status" value="1"/>
</dbReference>
<accession>A0A024GN61</accession>
<dbReference type="PANTHER" id="PTHR23410">
    <property type="entry name" value="RIBOSOMAL PROTEIN L5-RELATED"/>
    <property type="match status" value="1"/>
</dbReference>
<evidence type="ECO:0000256" key="6">
    <source>
        <dbReference type="SAM" id="MobiDB-lite"/>
    </source>
</evidence>
<evidence type="ECO:0000256" key="5">
    <source>
        <dbReference type="ARBA" id="ARBA00023274"/>
    </source>
</evidence>
<feature type="compositionally biased region" description="Basic residues" evidence="6">
    <location>
        <begin position="273"/>
        <end position="301"/>
    </location>
</feature>
<dbReference type="InterPro" id="IPR005485">
    <property type="entry name" value="Rbsml_uL18_euk_arch"/>
</dbReference>
<dbReference type="InParanoid" id="A0A024GN61"/>
<comment type="subcellular location">
    <subcellularLocation>
        <location evidence="1">Cytoplasm</location>
    </subcellularLocation>
</comment>
<evidence type="ECO:0000313" key="8">
    <source>
        <dbReference type="EMBL" id="CCI47934.1"/>
    </source>
</evidence>
<protein>
    <recommendedName>
        <fullName evidence="7">Large ribosomal subunit protein uL18 C-terminal eukaryotes domain-containing protein</fullName>
    </recommendedName>
</protein>
<dbReference type="FunCoup" id="A0A024GN61">
    <property type="interactions" value="564"/>
</dbReference>